<dbReference type="PhylomeDB" id="M1WF76"/>
<keyword evidence="4" id="KW-1185">Reference proteome</keyword>
<comment type="caution">
    <text evidence="3">The sequence shown here is derived from an EMBL/GenBank/DDBJ whole genome shotgun (WGS) entry which is preliminary data.</text>
</comment>
<dbReference type="OrthoDB" id="4062651at2759"/>
<name>M1WF76_CLAP2</name>
<dbReference type="Proteomes" id="UP000016801">
    <property type="component" value="Unassembled WGS sequence"/>
</dbReference>
<dbReference type="PROSITE" id="PS50011">
    <property type="entry name" value="PROTEIN_KINASE_DOM"/>
    <property type="match status" value="1"/>
</dbReference>
<protein>
    <recommendedName>
        <fullName evidence="2">Protein kinase domain-containing protein</fullName>
    </recommendedName>
</protein>
<accession>M1WF76</accession>
<evidence type="ECO:0000259" key="2">
    <source>
        <dbReference type="PROSITE" id="PS50011"/>
    </source>
</evidence>
<evidence type="ECO:0000313" key="3">
    <source>
        <dbReference type="EMBL" id="CCE30689.1"/>
    </source>
</evidence>
<dbReference type="STRING" id="1111077.M1WF76"/>
<reference evidence="3 4" key="1">
    <citation type="journal article" date="2013" name="PLoS Genet.">
        <title>Plant-symbiotic fungi as chemical engineers: Multi-genome analysis of the Clavicipitaceae reveals dynamics of alkaloid loci.</title>
        <authorList>
            <person name="Schardl C.L."/>
            <person name="Young C.A."/>
            <person name="Hesse U."/>
            <person name="Amyotte S.G."/>
            <person name="Andreeva K."/>
            <person name="Calie P.J."/>
            <person name="Fleetwood D.J."/>
            <person name="Haws D.C."/>
            <person name="Moore N."/>
            <person name="Oeser B."/>
            <person name="Panaccione D.G."/>
            <person name="Schweri K.K."/>
            <person name="Voisey C.R."/>
            <person name="Farman M.L."/>
            <person name="Jaromczyk J.W."/>
            <person name="Roe B.A."/>
            <person name="O'Sullivan D.M."/>
            <person name="Scott B."/>
            <person name="Tudzynski P."/>
            <person name="An Z."/>
            <person name="Arnaoudova E.G."/>
            <person name="Bullock C.T."/>
            <person name="Charlton N.D."/>
            <person name="Chen L."/>
            <person name="Cox M."/>
            <person name="Dinkins R.D."/>
            <person name="Florea S."/>
            <person name="Glenn A.E."/>
            <person name="Gordon A."/>
            <person name="Gueldener U."/>
            <person name="Harris D.R."/>
            <person name="Hollin W."/>
            <person name="Jaromczyk J."/>
            <person name="Johnson R.D."/>
            <person name="Khan A.K."/>
            <person name="Leistner E."/>
            <person name="Leuchtmann A."/>
            <person name="Li C."/>
            <person name="Liu J."/>
            <person name="Liu J."/>
            <person name="Liu M."/>
            <person name="Mace W."/>
            <person name="Machado C."/>
            <person name="Nagabhyru P."/>
            <person name="Pan J."/>
            <person name="Schmid J."/>
            <person name="Sugawara K."/>
            <person name="Steiner U."/>
            <person name="Takach J.E."/>
            <person name="Tanaka E."/>
            <person name="Webb J.S."/>
            <person name="Wilson E.V."/>
            <person name="Wiseman J.L."/>
            <person name="Yoshida R."/>
            <person name="Zeng Z."/>
        </authorList>
    </citation>
    <scope>NUCLEOTIDE SEQUENCE [LARGE SCALE GENOMIC DNA]</scope>
    <source>
        <strain evidence="3 4">20.1</strain>
    </source>
</reference>
<proteinExistence type="predicted"/>
<feature type="region of interest" description="Disordered" evidence="1">
    <location>
        <begin position="233"/>
        <end position="262"/>
    </location>
</feature>
<dbReference type="HOGENOM" id="CLU_062257_1_0_1"/>
<dbReference type="AlphaFoldDB" id="M1WF76"/>
<dbReference type="Pfam" id="PF00069">
    <property type="entry name" value="Pkinase"/>
    <property type="match status" value="1"/>
</dbReference>
<dbReference type="InterPro" id="IPR000719">
    <property type="entry name" value="Prot_kinase_dom"/>
</dbReference>
<dbReference type="Gene3D" id="1.10.510.10">
    <property type="entry name" value="Transferase(Phosphotransferase) domain 1"/>
    <property type="match status" value="1"/>
</dbReference>
<sequence length="262" mass="29278">MSDKRCSAALKMEIQSQLEFYDEMDGNIVFNKTVMIIRGKDNEFFWATTKLKLTKTSTLDLEKLDKIAINLDAIRSLYSARLLRAPTPEAPTMHIPIPNIVEYRGCVVTEGRISGLCLAKYKMTLYERMEAGTPFDKDLFLEGVERGVRHLHSLGIVHNDINPSNIMFDEMDRPVIIDFDCWQQNGLELGIKMGTKDWLIEGAELALFENDIFLLSKIKDVLFASSSRDPLTESTSAVANASKAPTPATAKIGGPQDALDSN</sequence>
<gene>
    <name evidence="3" type="ORF">CPUR_04538</name>
</gene>
<evidence type="ECO:0000256" key="1">
    <source>
        <dbReference type="SAM" id="MobiDB-lite"/>
    </source>
</evidence>
<evidence type="ECO:0000313" key="4">
    <source>
        <dbReference type="Proteomes" id="UP000016801"/>
    </source>
</evidence>
<dbReference type="VEuPathDB" id="FungiDB:CPUR_04538"/>
<dbReference type="EMBL" id="CAGA01000024">
    <property type="protein sequence ID" value="CCE30689.1"/>
    <property type="molecule type" value="Genomic_DNA"/>
</dbReference>
<dbReference type="SUPFAM" id="SSF56112">
    <property type="entry name" value="Protein kinase-like (PK-like)"/>
    <property type="match status" value="1"/>
</dbReference>
<dbReference type="GO" id="GO:0004672">
    <property type="term" value="F:protein kinase activity"/>
    <property type="evidence" value="ECO:0007669"/>
    <property type="project" value="InterPro"/>
</dbReference>
<dbReference type="GO" id="GO:0005524">
    <property type="term" value="F:ATP binding"/>
    <property type="evidence" value="ECO:0007669"/>
    <property type="project" value="InterPro"/>
</dbReference>
<feature type="domain" description="Protein kinase" evidence="2">
    <location>
        <begin position="30"/>
        <end position="262"/>
    </location>
</feature>
<organism evidence="3 4">
    <name type="scientific">Claviceps purpurea (strain 20.1)</name>
    <name type="common">Ergot fungus</name>
    <name type="synonym">Sphacelia segetum</name>
    <dbReference type="NCBI Taxonomy" id="1111077"/>
    <lineage>
        <taxon>Eukaryota</taxon>
        <taxon>Fungi</taxon>
        <taxon>Dikarya</taxon>
        <taxon>Ascomycota</taxon>
        <taxon>Pezizomycotina</taxon>
        <taxon>Sordariomycetes</taxon>
        <taxon>Hypocreomycetidae</taxon>
        <taxon>Hypocreales</taxon>
        <taxon>Clavicipitaceae</taxon>
        <taxon>Claviceps</taxon>
    </lineage>
</organism>
<dbReference type="InterPro" id="IPR011009">
    <property type="entry name" value="Kinase-like_dom_sf"/>
</dbReference>
<dbReference type="eggNOG" id="ENOG502RZ04">
    <property type="taxonomic scope" value="Eukaryota"/>
</dbReference>